<evidence type="ECO:0000313" key="2">
    <source>
        <dbReference type="EMBL" id="KEZ90026.1"/>
    </source>
</evidence>
<feature type="domain" description="Methyltransferase type 11" evidence="1">
    <location>
        <begin position="47"/>
        <end position="144"/>
    </location>
</feature>
<dbReference type="Gene3D" id="3.40.50.150">
    <property type="entry name" value="Vaccinia Virus protein VP39"/>
    <property type="match status" value="1"/>
</dbReference>
<keyword evidence="2" id="KW-0489">Methyltransferase</keyword>
<dbReference type="AlphaFoldDB" id="A0A084JM42"/>
<dbReference type="EMBL" id="JPME01000013">
    <property type="protein sequence ID" value="KEZ90026.1"/>
    <property type="molecule type" value="Genomic_DNA"/>
</dbReference>
<dbReference type="SUPFAM" id="SSF53335">
    <property type="entry name" value="S-adenosyl-L-methionine-dependent methyltransferases"/>
    <property type="match status" value="1"/>
</dbReference>
<dbReference type="InterPro" id="IPR029063">
    <property type="entry name" value="SAM-dependent_MTases_sf"/>
</dbReference>
<organism evidence="2 3">
    <name type="scientific">Lacrimispora celerecrescens</name>
    <dbReference type="NCBI Taxonomy" id="29354"/>
    <lineage>
        <taxon>Bacteria</taxon>
        <taxon>Bacillati</taxon>
        <taxon>Bacillota</taxon>
        <taxon>Clostridia</taxon>
        <taxon>Lachnospirales</taxon>
        <taxon>Lachnospiraceae</taxon>
        <taxon>Lacrimispora</taxon>
    </lineage>
</organism>
<dbReference type="InterPro" id="IPR013216">
    <property type="entry name" value="Methyltransf_11"/>
</dbReference>
<name>A0A084JM42_9FIRM</name>
<dbReference type="OrthoDB" id="9804312at2"/>
<comment type="caution">
    <text evidence="2">The sequence shown here is derived from an EMBL/GenBank/DDBJ whole genome shotgun (WGS) entry which is preliminary data.</text>
</comment>
<dbReference type="STRING" id="29354.IO98_11000"/>
<dbReference type="GO" id="GO:0032259">
    <property type="term" value="P:methylation"/>
    <property type="evidence" value="ECO:0007669"/>
    <property type="project" value="UniProtKB-KW"/>
</dbReference>
<proteinExistence type="predicted"/>
<dbReference type="RefSeq" id="WP_038280929.1">
    <property type="nucleotide sequence ID" value="NZ_JPME01000013.1"/>
</dbReference>
<gene>
    <name evidence="2" type="ORF">IO98_11000</name>
</gene>
<dbReference type="Proteomes" id="UP000028525">
    <property type="component" value="Unassembled WGS sequence"/>
</dbReference>
<dbReference type="PANTHER" id="PTHR43861:SF1">
    <property type="entry name" value="TRANS-ACONITATE 2-METHYLTRANSFERASE"/>
    <property type="match status" value="1"/>
</dbReference>
<sequence length="241" mass="27295">MDTFTNQFITDDKNVQYLKAAMMGPNAMRLSEELSSHLNINEHMRVLDLGCGCGLSTLLLVKKYGASVFAADLWIPPTENYERFQSIGIDDKAVPISSDATKGLPFANGYFDLLFSVDAYHYFGDTAEMLPSLIPFVKKGGYIAVAIPGLKYEFGDNVPDEMIPFWNSEMERTLHSLEWWRDLWKKAKGIEMVDSREMACCRQAWNEWLTGNHPVVAEDIIMMEAEGGKYFNLIQLIAKVL</sequence>
<dbReference type="Pfam" id="PF08241">
    <property type="entry name" value="Methyltransf_11"/>
    <property type="match status" value="1"/>
</dbReference>
<dbReference type="CDD" id="cd02440">
    <property type="entry name" value="AdoMet_MTases"/>
    <property type="match status" value="1"/>
</dbReference>
<protein>
    <submittedName>
        <fullName evidence="2">Methyltransferase</fullName>
    </submittedName>
</protein>
<accession>A0A084JM42</accession>
<keyword evidence="3" id="KW-1185">Reference proteome</keyword>
<dbReference type="PANTHER" id="PTHR43861">
    <property type="entry name" value="TRANS-ACONITATE 2-METHYLTRANSFERASE-RELATED"/>
    <property type="match status" value="1"/>
</dbReference>
<reference evidence="2 3" key="1">
    <citation type="submission" date="2014-07" db="EMBL/GenBank/DDBJ databases">
        <title>Draft genome of Clostridium celerecrescens 152B isolated from sediments associated with methane hydrate from Krishna Godavari basin.</title>
        <authorList>
            <person name="Honkalas V.S."/>
            <person name="Dabir A.P."/>
            <person name="Arora P."/>
            <person name="Dhakephalkar P.K."/>
        </authorList>
    </citation>
    <scope>NUCLEOTIDE SEQUENCE [LARGE SCALE GENOMIC DNA]</scope>
    <source>
        <strain evidence="2 3">152B</strain>
    </source>
</reference>
<evidence type="ECO:0000259" key="1">
    <source>
        <dbReference type="Pfam" id="PF08241"/>
    </source>
</evidence>
<dbReference type="GO" id="GO:0008757">
    <property type="term" value="F:S-adenosylmethionine-dependent methyltransferase activity"/>
    <property type="evidence" value="ECO:0007669"/>
    <property type="project" value="InterPro"/>
</dbReference>
<keyword evidence="2" id="KW-0808">Transferase</keyword>
<evidence type="ECO:0000313" key="3">
    <source>
        <dbReference type="Proteomes" id="UP000028525"/>
    </source>
</evidence>